<dbReference type="AlphaFoldDB" id="X1JYB9"/>
<dbReference type="EMBL" id="BARU01035682">
    <property type="protein sequence ID" value="GAH83254.1"/>
    <property type="molecule type" value="Genomic_DNA"/>
</dbReference>
<dbReference type="Pfam" id="PF00535">
    <property type="entry name" value="Glycos_transf_2"/>
    <property type="match status" value="1"/>
</dbReference>
<reference evidence="2" key="1">
    <citation type="journal article" date="2014" name="Front. Microbiol.">
        <title>High frequency of phylogenetically diverse reductive dehalogenase-homologous genes in deep subseafloor sedimentary metagenomes.</title>
        <authorList>
            <person name="Kawai M."/>
            <person name="Futagami T."/>
            <person name="Toyoda A."/>
            <person name="Takaki Y."/>
            <person name="Nishi S."/>
            <person name="Hori S."/>
            <person name="Arai W."/>
            <person name="Tsubouchi T."/>
            <person name="Morono Y."/>
            <person name="Uchiyama I."/>
            <person name="Ito T."/>
            <person name="Fujiyama A."/>
            <person name="Inagaki F."/>
            <person name="Takami H."/>
        </authorList>
    </citation>
    <scope>NUCLEOTIDE SEQUENCE</scope>
    <source>
        <strain evidence="2">Expedition CK06-06</strain>
    </source>
</reference>
<feature type="domain" description="Glycosyltransferase 2-like" evidence="1">
    <location>
        <begin position="2"/>
        <end position="118"/>
    </location>
</feature>
<dbReference type="Gene3D" id="3.90.550.10">
    <property type="entry name" value="Spore Coat Polysaccharide Biosynthesis Protein SpsA, Chain A"/>
    <property type="match status" value="1"/>
</dbReference>
<dbReference type="PANTHER" id="PTHR43630:SF2">
    <property type="entry name" value="GLYCOSYLTRANSFERASE"/>
    <property type="match status" value="1"/>
</dbReference>
<dbReference type="SUPFAM" id="SSF53448">
    <property type="entry name" value="Nucleotide-diphospho-sugar transferases"/>
    <property type="match status" value="1"/>
</dbReference>
<accession>X1JYB9</accession>
<organism evidence="2">
    <name type="scientific">marine sediment metagenome</name>
    <dbReference type="NCBI Taxonomy" id="412755"/>
    <lineage>
        <taxon>unclassified sequences</taxon>
        <taxon>metagenomes</taxon>
        <taxon>ecological metagenomes</taxon>
    </lineage>
</organism>
<feature type="non-terminal residue" evidence="2">
    <location>
        <position position="1"/>
    </location>
</feature>
<dbReference type="InterPro" id="IPR029044">
    <property type="entry name" value="Nucleotide-diphossugar_trans"/>
</dbReference>
<gene>
    <name evidence="2" type="ORF">S03H2_55806</name>
</gene>
<sequence>PSCLEGVVKQTYPNIEILVIDSHSADRTRDIAASYQARVILCDGKLLAARYLGYKEAKGSYIAFVDTDQILEPTAIERAAGMMDDYDMVVFETQSYNTEWFIPRLHGASKQIINAHFGKPGAFDPTRGPFLPRFFKREILEKAFAAIPQEIIPGTIHPDHAIIYYESYKVSQRVGGLRNAIYDIEPDWRKLWETRYRYAASLRSIRKSYYGKLLWKKMAFGPSFGCPVGAGVQTLLLAVIIKVIEWIGYHFG</sequence>
<evidence type="ECO:0000259" key="1">
    <source>
        <dbReference type="Pfam" id="PF00535"/>
    </source>
</evidence>
<evidence type="ECO:0000313" key="2">
    <source>
        <dbReference type="EMBL" id="GAH83254.1"/>
    </source>
</evidence>
<protein>
    <recommendedName>
        <fullName evidence="1">Glycosyltransferase 2-like domain-containing protein</fullName>
    </recommendedName>
</protein>
<proteinExistence type="predicted"/>
<comment type="caution">
    <text evidence="2">The sequence shown here is derived from an EMBL/GenBank/DDBJ whole genome shotgun (WGS) entry which is preliminary data.</text>
</comment>
<name>X1JYB9_9ZZZZ</name>
<dbReference type="CDD" id="cd00761">
    <property type="entry name" value="Glyco_tranf_GTA_type"/>
    <property type="match status" value="1"/>
</dbReference>
<dbReference type="PANTHER" id="PTHR43630">
    <property type="entry name" value="POLY-BETA-1,6-N-ACETYL-D-GLUCOSAMINE SYNTHASE"/>
    <property type="match status" value="1"/>
</dbReference>
<dbReference type="InterPro" id="IPR001173">
    <property type="entry name" value="Glyco_trans_2-like"/>
</dbReference>